<dbReference type="InterPro" id="IPR000182">
    <property type="entry name" value="GNAT_dom"/>
</dbReference>
<evidence type="ECO:0000256" key="3">
    <source>
        <dbReference type="ARBA" id="ARBA00038502"/>
    </source>
</evidence>
<dbReference type="InterPro" id="IPR051531">
    <property type="entry name" value="N-acetyltransferase"/>
</dbReference>
<dbReference type="Pfam" id="PF13302">
    <property type="entry name" value="Acetyltransf_3"/>
    <property type="match status" value="1"/>
</dbReference>
<gene>
    <name evidence="5" type="ORF">GJ699_16235</name>
</gene>
<protein>
    <submittedName>
        <fullName evidence="5">GNAT family N-acetyltransferase</fullName>
    </submittedName>
</protein>
<dbReference type="PANTHER" id="PTHR43792">
    <property type="entry name" value="GNAT FAMILY, PUTATIVE (AFU_ORTHOLOGUE AFUA_3G00765)-RELATED-RELATED"/>
    <property type="match status" value="1"/>
</dbReference>
<dbReference type="AlphaFoldDB" id="A0A6I2L102"/>
<dbReference type="GO" id="GO:0016747">
    <property type="term" value="F:acyltransferase activity, transferring groups other than amino-acyl groups"/>
    <property type="evidence" value="ECO:0007669"/>
    <property type="project" value="InterPro"/>
</dbReference>
<dbReference type="SUPFAM" id="SSF55729">
    <property type="entry name" value="Acyl-CoA N-acyltransferases (Nat)"/>
    <property type="match status" value="1"/>
</dbReference>
<dbReference type="Gene3D" id="3.40.630.30">
    <property type="match status" value="1"/>
</dbReference>
<keyword evidence="6" id="KW-1185">Reference proteome</keyword>
<accession>A0A6I2L102</accession>
<evidence type="ECO:0000259" key="4">
    <source>
        <dbReference type="PROSITE" id="PS51186"/>
    </source>
</evidence>
<keyword evidence="2" id="KW-0012">Acyltransferase</keyword>
<reference evidence="5 6" key="1">
    <citation type="submission" date="2019-11" db="EMBL/GenBank/DDBJ databases">
        <title>Novel species isolated from a subtropical stream in China.</title>
        <authorList>
            <person name="Lu H."/>
        </authorList>
    </citation>
    <scope>NUCLEOTIDE SEQUENCE [LARGE SCALE GENOMIC DNA]</scope>
    <source>
        <strain evidence="5 6">FT80W</strain>
    </source>
</reference>
<dbReference type="PANTHER" id="PTHR43792:SF8">
    <property type="entry name" value="[RIBOSOMAL PROTEIN US5]-ALANINE N-ACETYLTRANSFERASE"/>
    <property type="match status" value="1"/>
</dbReference>
<comment type="caution">
    <text evidence="5">The sequence shown here is derived from an EMBL/GenBank/DDBJ whole genome shotgun (WGS) entry which is preliminary data.</text>
</comment>
<evidence type="ECO:0000256" key="1">
    <source>
        <dbReference type="ARBA" id="ARBA00022679"/>
    </source>
</evidence>
<name>A0A6I2L102_9BURK</name>
<dbReference type="Proteomes" id="UP000433309">
    <property type="component" value="Unassembled WGS sequence"/>
</dbReference>
<evidence type="ECO:0000313" key="5">
    <source>
        <dbReference type="EMBL" id="MRW91543.1"/>
    </source>
</evidence>
<evidence type="ECO:0000313" key="6">
    <source>
        <dbReference type="Proteomes" id="UP000433309"/>
    </source>
</evidence>
<evidence type="ECO:0000256" key="2">
    <source>
        <dbReference type="ARBA" id="ARBA00023315"/>
    </source>
</evidence>
<organism evidence="5 6">
    <name type="scientific">Duganella guangzhouensis</name>
    <dbReference type="NCBI Taxonomy" id="2666084"/>
    <lineage>
        <taxon>Bacteria</taxon>
        <taxon>Pseudomonadati</taxon>
        <taxon>Pseudomonadota</taxon>
        <taxon>Betaproteobacteria</taxon>
        <taxon>Burkholderiales</taxon>
        <taxon>Oxalobacteraceae</taxon>
        <taxon>Telluria group</taxon>
        <taxon>Duganella</taxon>
    </lineage>
</organism>
<dbReference type="RefSeq" id="WP_154378066.1">
    <property type="nucleotide sequence ID" value="NZ_WKJK01000008.1"/>
</dbReference>
<comment type="similarity">
    <text evidence="3">Belongs to the acetyltransferase family. RimJ subfamily.</text>
</comment>
<proteinExistence type="inferred from homology"/>
<dbReference type="EMBL" id="WKJK01000008">
    <property type="protein sequence ID" value="MRW91543.1"/>
    <property type="molecule type" value="Genomic_DNA"/>
</dbReference>
<sequence length="196" mass="22548">MNNLPSSWAPFALHTPRLTLRFLTADDADSLFPLFSDPETLRYWSSVAWLHPDQARANIEQTLQGYRDGSSLRLGLVLRDGDQAGALIGTVTLYEFDRRNHRCDIGYMLGRPYWGQRYMQEALPAVISHAFGPLELHRIQADIHPDNIASERLLQSLHFQREGHLRERWFVGDEISDSIIYGLLRRDWQAAVHPAQ</sequence>
<dbReference type="PROSITE" id="PS51186">
    <property type="entry name" value="GNAT"/>
    <property type="match status" value="1"/>
</dbReference>
<dbReference type="InterPro" id="IPR016181">
    <property type="entry name" value="Acyl_CoA_acyltransferase"/>
</dbReference>
<feature type="domain" description="N-acetyltransferase" evidence="4">
    <location>
        <begin position="18"/>
        <end position="186"/>
    </location>
</feature>
<keyword evidence="1 5" id="KW-0808">Transferase</keyword>